<evidence type="ECO:0000313" key="2">
    <source>
        <dbReference type="EMBL" id="ROR93682.1"/>
    </source>
</evidence>
<dbReference type="SUPFAM" id="SSF56112">
    <property type="entry name" value="Protein kinase-like (PK-like)"/>
    <property type="match status" value="1"/>
</dbReference>
<comment type="caution">
    <text evidence="2">The sequence shown here is derived from an EMBL/GenBank/DDBJ whole genome shotgun (WGS) entry which is preliminary data.</text>
</comment>
<protein>
    <submittedName>
        <fullName evidence="2">Phosphotransferase family enzyme</fullName>
    </submittedName>
</protein>
<keyword evidence="2" id="KW-0808">Transferase</keyword>
<dbReference type="Proteomes" id="UP000275356">
    <property type="component" value="Unassembled WGS sequence"/>
</dbReference>
<dbReference type="AlphaFoldDB" id="A0A3N2D1M4"/>
<dbReference type="GO" id="GO:0016740">
    <property type="term" value="F:transferase activity"/>
    <property type="evidence" value="ECO:0007669"/>
    <property type="project" value="UniProtKB-KW"/>
</dbReference>
<accession>A0A3N2D1M4</accession>
<dbReference type="RefSeq" id="WP_123740606.1">
    <property type="nucleotide sequence ID" value="NZ_RKHQ01000002.1"/>
</dbReference>
<evidence type="ECO:0000313" key="3">
    <source>
        <dbReference type="Proteomes" id="UP000275356"/>
    </source>
</evidence>
<proteinExistence type="predicted"/>
<dbReference type="EMBL" id="RKHQ01000002">
    <property type="protein sequence ID" value="ROR93682.1"/>
    <property type="molecule type" value="Genomic_DNA"/>
</dbReference>
<gene>
    <name evidence="2" type="ORF">EDD28_3104</name>
</gene>
<evidence type="ECO:0000259" key="1">
    <source>
        <dbReference type="Pfam" id="PF01636"/>
    </source>
</evidence>
<dbReference type="InterPro" id="IPR011009">
    <property type="entry name" value="Kinase-like_dom_sf"/>
</dbReference>
<dbReference type="Pfam" id="PF01636">
    <property type="entry name" value="APH"/>
    <property type="match status" value="1"/>
</dbReference>
<reference evidence="2 3" key="1">
    <citation type="submission" date="2018-11" db="EMBL/GenBank/DDBJ databases">
        <title>Sequencing the genomes of 1000 actinobacteria strains.</title>
        <authorList>
            <person name="Klenk H.-P."/>
        </authorList>
    </citation>
    <scope>NUCLEOTIDE SEQUENCE [LARGE SCALE GENOMIC DNA]</scope>
    <source>
        <strain evidence="2 3">DSM 13521</strain>
    </source>
</reference>
<feature type="domain" description="Aminoglycoside phosphotransferase" evidence="1">
    <location>
        <begin position="27"/>
        <end position="242"/>
    </location>
</feature>
<name>A0A3N2D1M4_9MICO</name>
<sequence length="294" mass="30598">MTAPTRFAVEATLAEIRAAGAGSYESVRPLDGGMQGGAWLVTDERGSHAVLKRANDDATAARMIAAEPAVARAVAAGYPTPPWRAAGMTPSGTGYVIMERAPGAPVERLTAPVAERLIRTVELQGNVDPLPGRNWSDHVGSWYSERVGPSLARVRALGPGGARLAAACAAVQALVGQPRLRRADLVHGDLRLANVLFERGHVSGVVDVEALGSGSRAFDYATVLDSPDAEDDALELVVEAGSEVDGADALLSCAVLVFLDLALFVADVPTPVITADARAADLAARLGLVRRLAR</sequence>
<dbReference type="OrthoDB" id="5019367at2"/>
<dbReference type="InterPro" id="IPR002575">
    <property type="entry name" value="Aminoglycoside_PTrfase"/>
</dbReference>
<dbReference type="Gene3D" id="3.90.1200.10">
    <property type="match status" value="1"/>
</dbReference>
<keyword evidence="3" id="KW-1185">Reference proteome</keyword>
<organism evidence="2 3">
    <name type="scientific">Salana multivorans</name>
    <dbReference type="NCBI Taxonomy" id="120377"/>
    <lineage>
        <taxon>Bacteria</taxon>
        <taxon>Bacillati</taxon>
        <taxon>Actinomycetota</taxon>
        <taxon>Actinomycetes</taxon>
        <taxon>Micrococcales</taxon>
        <taxon>Beutenbergiaceae</taxon>
        <taxon>Salana</taxon>
    </lineage>
</organism>